<dbReference type="OrthoDB" id="4139168at2759"/>
<accession>A0A5J5EZ18</accession>
<dbReference type="InterPro" id="IPR048338">
    <property type="entry name" value="Mediator_Med16"/>
</dbReference>
<evidence type="ECO:0000256" key="7">
    <source>
        <dbReference type="ARBA" id="ARBA00023242"/>
    </source>
</evidence>
<evidence type="ECO:0000259" key="11">
    <source>
        <dbReference type="Pfam" id="PF11635"/>
    </source>
</evidence>
<dbReference type="Pfam" id="PF20719">
    <property type="entry name" value="Med16_C"/>
    <property type="match status" value="1"/>
</dbReference>
<feature type="domain" description="Mediator complex subunit 16 C-terminal" evidence="12">
    <location>
        <begin position="795"/>
        <end position="882"/>
    </location>
</feature>
<evidence type="ECO:0000256" key="4">
    <source>
        <dbReference type="ARBA" id="ARBA00023015"/>
    </source>
</evidence>
<comment type="similarity">
    <text evidence="2 9">Belongs to the Mediator complex subunit 16 family.</text>
</comment>
<evidence type="ECO:0000256" key="5">
    <source>
        <dbReference type="ARBA" id="ARBA00023159"/>
    </source>
</evidence>
<evidence type="ECO:0000256" key="2">
    <source>
        <dbReference type="ARBA" id="ARBA00006543"/>
    </source>
</evidence>
<sequence>MDFGDDLFQDSPPTPSDSNPRIEGRLDDLRRGGCNQRIAWSKLGCIAIINAEGTGVETRHLACNPADGRWLLSPAYPIANVTRMHEGQKLQHVTWSSQGADLAVVDVFGRVSFYTVIVAINALQLVTMIPVEQDDDMSALAGFWWLPPERPYSLHAVMRTEAGFQYTSPTFRPQGPFHPLQNKAAAIGITRNGVVKLWYHDGISKFHAVSCELECIGSLDDLLTHASISPTWSKEGHVALAAYTQSQQLRVYRLSINWNVPPQPQQQQQQQPPQKPGITQLQAAPTLSVARIKVVDNAFPTDMPGCSRLMLTHLEVLGIMAGVPPAQTSPTILCVFSGRSEQRQPTTVISRWDLKESPNSLHPSFDQLGARRAGIPQKPMSELNLEKLDDIVIDKWVIGVSPVIMGTVIAFACSDGLIDFRDRMQLQQFSQQSGMTTKITNMIQAGFSFTAGEPCIDLVLSPNNTVAVRLGPDNDVHMAVMEFARGSVQVKENMEITCVALALQHAYSCSNYLNNDDLLLVARKYRSKEFNNTFLTEVHRALNLKMDFANSESPSERLVRNPLLQRCLSLQFALCFQGEQVKKQLPGKLAWATLHLRVASLAFALTLNSAQRQGNRPPGAPPSHVEDFRPEALQTLLGLVKWFMDMMSMIINDLFDLAKACRGRANDIAFVRQKMLESNTPALILTLASAPRAFLRYNCRSLKGLETSTGKQLHQGTLDEDQRTTFRSFKVPIESCAVKISQFERIMTDIDGTVRAAYHNVPEAERANAERLLFVNNELPAIFAAPVERLLSVTLPSLWKEINVSSLFFHNVAWLGFHDDVESMLYHKRHKIDAVRKVLLPLSGVRLRRCTRCCSVVEEAVMGKTLWLNNFNRMCLCGTLWMHLSPGGHG</sequence>
<dbReference type="Proteomes" id="UP000326924">
    <property type="component" value="Unassembled WGS sequence"/>
</dbReference>
<dbReference type="GO" id="GO:0045893">
    <property type="term" value="P:positive regulation of DNA-templated transcription"/>
    <property type="evidence" value="ECO:0007669"/>
    <property type="project" value="TreeGrafter"/>
</dbReference>
<keyword evidence="14" id="KW-1185">Reference proteome</keyword>
<proteinExistence type="inferred from homology"/>
<evidence type="ECO:0000259" key="12">
    <source>
        <dbReference type="Pfam" id="PF20719"/>
    </source>
</evidence>
<dbReference type="EMBL" id="VXIS01000068">
    <property type="protein sequence ID" value="KAA8908454.1"/>
    <property type="molecule type" value="Genomic_DNA"/>
</dbReference>
<evidence type="ECO:0000256" key="1">
    <source>
        <dbReference type="ARBA" id="ARBA00004123"/>
    </source>
</evidence>
<feature type="region of interest" description="Disordered" evidence="10">
    <location>
        <begin position="1"/>
        <end position="24"/>
    </location>
</feature>
<dbReference type="Pfam" id="PF11635">
    <property type="entry name" value="Med16_N"/>
    <property type="match status" value="1"/>
</dbReference>
<dbReference type="InterPro" id="IPR048339">
    <property type="entry name" value="Mediator_Med16_C"/>
</dbReference>
<comment type="subcellular location">
    <subcellularLocation>
        <location evidence="1 9">Nucleus</location>
    </subcellularLocation>
</comment>
<dbReference type="PANTHER" id="PTHR13224">
    <property type="entry name" value="THYROID HORMONE RECEPTOR-ASSOCIATED PROTEIN-RELATED"/>
    <property type="match status" value="1"/>
</dbReference>
<dbReference type="PANTHER" id="PTHR13224:SF6">
    <property type="entry name" value="MEDIATOR OF RNA POLYMERASE II TRANSCRIPTION SUBUNIT 16"/>
    <property type="match status" value="1"/>
</dbReference>
<dbReference type="AlphaFoldDB" id="A0A5J5EZ18"/>
<gene>
    <name evidence="9" type="primary">MED16</name>
    <name evidence="13" type="ORF">FN846DRAFT_659458</name>
</gene>
<reference evidence="13 14" key="1">
    <citation type="submission" date="2019-09" db="EMBL/GenBank/DDBJ databases">
        <title>Draft genome of the ectomycorrhizal ascomycete Sphaerosporella brunnea.</title>
        <authorList>
            <consortium name="DOE Joint Genome Institute"/>
            <person name="Benucci G.M."/>
            <person name="Marozzi G."/>
            <person name="Antonielli L."/>
            <person name="Sanchez S."/>
            <person name="Marco P."/>
            <person name="Wang X."/>
            <person name="Falini L.B."/>
            <person name="Barry K."/>
            <person name="Haridas S."/>
            <person name="Lipzen A."/>
            <person name="Labutti K."/>
            <person name="Grigoriev I.V."/>
            <person name="Murat C."/>
            <person name="Martin F."/>
            <person name="Albertini E."/>
            <person name="Donnini D."/>
            <person name="Bonito G."/>
        </authorList>
    </citation>
    <scope>NUCLEOTIDE SEQUENCE [LARGE SCALE GENOMIC DNA]</scope>
    <source>
        <strain evidence="13 14">Sb_GMNB300</strain>
    </source>
</reference>
<feature type="domain" description="Mediator complex subunit Med16 N-terminal" evidence="11">
    <location>
        <begin position="132"/>
        <end position="450"/>
    </location>
</feature>
<keyword evidence="6 9" id="KW-0804">Transcription</keyword>
<name>A0A5J5EZ18_9PEZI</name>
<organism evidence="13 14">
    <name type="scientific">Sphaerosporella brunnea</name>
    <dbReference type="NCBI Taxonomy" id="1250544"/>
    <lineage>
        <taxon>Eukaryota</taxon>
        <taxon>Fungi</taxon>
        <taxon>Dikarya</taxon>
        <taxon>Ascomycota</taxon>
        <taxon>Pezizomycotina</taxon>
        <taxon>Pezizomycetes</taxon>
        <taxon>Pezizales</taxon>
        <taxon>Pyronemataceae</taxon>
        <taxon>Sphaerosporella</taxon>
    </lineage>
</organism>
<dbReference type="InterPro" id="IPR021665">
    <property type="entry name" value="Mediator_Med16_N"/>
</dbReference>
<evidence type="ECO:0000256" key="8">
    <source>
        <dbReference type="ARBA" id="ARBA00032015"/>
    </source>
</evidence>
<comment type="caution">
    <text evidence="13">The sequence shown here is derived from an EMBL/GenBank/DDBJ whole genome shotgun (WGS) entry which is preliminary data.</text>
</comment>
<evidence type="ECO:0000313" key="14">
    <source>
        <dbReference type="Proteomes" id="UP000326924"/>
    </source>
</evidence>
<keyword evidence="7 9" id="KW-0539">Nucleus</keyword>
<evidence type="ECO:0000256" key="6">
    <source>
        <dbReference type="ARBA" id="ARBA00023163"/>
    </source>
</evidence>
<evidence type="ECO:0000313" key="13">
    <source>
        <dbReference type="EMBL" id="KAA8908454.1"/>
    </source>
</evidence>
<keyword evidence="4 9" id="KW-0805">Transcription regulation</keyword>
<evidence type="ECO:0000256" key="3">
    <source>
        <dbReference type="ARBA" id="ARBA00019614"/>
    </source>
</evidence>
<comment type="function">
    <text evidence="9">Component of the Mediator complex, a coactivator involved in the regulated transcription of nearly all RNA polymerase II-dependent genes. Mediator functions as a bridge to convey information from gene-specific regulatory proteins to the basal RNA polymerase II transcription machinery. Mediator is recruited to promoters by direct interactions with regulatory proteins and serves as a scaffold for the assembly of a functional preinitiation complex with RNA polymerase II and the general transcription factors.</text>
</comment>
<comment type="subunit">
    <text evidence="9">Component of the Mediator complex.</text>
</comment>
<protein>
    <recommendedName>
        <fullName evidence="3 9">Mediator of RNA polymerase II transcription subunit 16</fullName>
    </recommendedName>
    <alternativeName>
        <fullName evidence="8 9">Mediator complex subunit 16</fullName>
    </alternativeName>
</protein>
<dbReference type="InParanoid" id="A0A5J5EZ18"/>
<keyword evidence="5 9" id="KW-0010">Activator</keyword>
<dbReference type="GO" id="GO:0016592">
    <property type="term" value="C:mediator complex"/>
    <property type="evidence" value="ECO:0007669"/>
    <property type="project" value="InterPro"/>
</dbReference>
<evidence type="ECO:0000256" key="10">
    <source>
        <dbReference type="SAM" id="MobiDB-lite"/>
    </source>
</evidence>
<evidence type="ECO:0000256" key="9">
    <source>
        <dbReference type="RuleBase" id="RU364149"/>
    </source>
</evidence>